<feature type="region of interest" description="Disordered" evidence="4">
    <location>
        <begin position="1673"/>
        <end position="1839"/>
    </location>
</feature>
<dbReference type="Gene3D" id="2.10.50.10">
    <property type="entry name" value="Tumor Necrosis Factor Receptor, subunit A, domain 2"/>
    <property type="match status" value="1"/>
</dbReference>
<dbReference type="PROSITE" id="PS51450">
    <property type="entry name" value="LRR"/>
    <property type="match status" value="1"/>
</dbReference>
<feature type="compositionally biased region" description="Low complexity" evidence="4">
    <location>
        <begin position="2275"/>
        <end position="2284"/>
    </location>
</feature>
<feature type="transmembrane region" description="Helical" evidence="5">
    <location>
        <begin position="1101"/>
        <end position="1128"/>
    </location>
</feature>
<feature type="compositionally biased region" description="Low complexity" evidence="4">
    <location>
        <begin position="2543"/>
        <end position="2554"/>
    </location>
</feature>
<feature type="region of interest" description="Disordered" evidence="4">
    <location>
        <begin position="1581"/>
        <end position="1600"/>
    </location>
</feature>
<dbReference type="VEuPathDB" id="CryptoDB:Vbra_19780"/>
<feature type="compositionally biased region" description="Low complexity" evidence="4">
    <location>
        <begin position="2607"/>
        <end position="2616"/>
    </location>
</feature>
<name>A0A0G4H7D4_VITBC</name>
<feature type="transmembrane region" description="Helical" evidence="5">
    <location>
        <begin position="1178"/>
        <end position="1199"/>
    </location>
</feature>
<reference evidence="9 10" key="1">
    <citation type="submission" date="2014-11" db="EMBL/GenBank/DDBJ databases">
        <authorList>
            <person name="Zhu J."/>
            <person name="Qi W."/>
            <person name="Song R."/>
        </authorList>
    </citation>
    <scope>NUCLEOTIDE SEQUENCE [LARGE SCALE GENOMIC DNA]</scope>
</reference>
<feature type="compositionally biased region" description="Low complexity" evidence="4">
    <location>
        <begin position="2092"/>
        <end position="2116"/>
    </location>
</feature>
<feature type="compositionally biased region" description="Acidic residues" evidence="4">
    <location>
        <begin position="2625"/>
        <end position="2640"/>
    </location>
</feature>
<feature type="transmembrane region" description="Helical" evidence="5">
    <location>
        <begin position="1494"/>
        <end position="1527"/>
    </location>
</feature>
<dbReference type="InterPro" id="IPR056047">
    <property type="entry name" value="CRMPA-like_DUF7630"/>
</dbReference>
<evidence type="ECO:0000256" key="6">
    <source>
        <dbReference type="SAM" id="SignalP"/>
    </source>
</evidence>
<feature type="compositionally biased region" description="Pro residues" evidence="4">
    <location>
        <begin position="2343"/>
        <end position="2357"/>
    </location>
</feature>
<evidence type="ECO:0000259" key="8">
    <source>
        <dbReference type="Pfam" id="PF24633"/>
    </source>
</evidence>
<keyword evidence="3 5" id="KW-0472">Membrane</keyword>
<dbReference type="InterPro" id="IPR001611">
    <property type="entry name" value="Leu-rich_rpt"/>
</dbReference>
<feature type="compositionally biased region" description="Basic and acidic residues" evidence="4">
    <location>
        <begin position="1213"/>
        <end position="1227"/>
    </location>
</feature>
<feature type="chain" id="PRO_5005191521" description="EGF-like domain-containing protein" evidence="6">
    <location>
        <begin position="24"/>
        <end position="2647"/>
    </location>
</feature>
<evidence type="ECO:0000256" key="3">
    <source>
        <dbReference type="ARBA" id="ARBA00023136"/>
    </source>
</evidence>
<keyword evidence="1" id="KW-0433">Leucine-rich repeat</keyword>
<dbReference type="InterPro" id="IPR003591">
    <property type="entry name" value="Leu-rich_rpt_typical-subtyp"/>
</dbReference>
<evidence type="ECO:0000256" key="5">
    <source>
        <dbReference type="SAM" id="Phobius"/>
    </source>
</evidence>
<keyword evidence="5" id="KW-1133">Transmembrane helix</keyword>
<feature type="compositionally biased region" description="Polar residues" evidence="4">
    <location>
        <begin position="1918"/>
        <end position="1928"/>
    </location>
</feature>
<keyword evidence="5" id="KW-0812">Transmembrane</keyword>
<dbReference type="FunFam" id="3.80.10.10:FF:000095">
    <property type="entry name" value="LRR receptor-like serine/threonine-protein kinase GSO1"/>
    <property type="match status" value="1"/>
</dbReference>
<feature type="compositionally biased region" description="Polar residues" evidence="4">
    <location>
        <begin position="1738"/>
        <end position="1756"/>
    </location>
</feature>
<keyword evidence="6" id="KW-0732">Signal</keyword>
<dbReference type="PhylomeDB" id="A0A0G4H7D4"/>
<feature type="compositionally biased region" description="Basic and acidic residues" evidence="4">
    <location>
        <begin position="2372"/>
        <end position="2385"/>
    </location>
</feature>
<dbReference type="SMART" id="SM00365">
    <property type="entry name" value="LRR_SD22"/>
    <property type="match status" value="5"/>
</dbReference>
<feature type="compositionally biased region" description="Pro residues" evidence="4">
    <location>
        <begin position="1938"/>
        <end position="1949"/>
    </location>
</feature>
<dbReference type="InterPro" id="IPR055414">
    <property type="entry name" value="LRR_R13L4/SHOC2-like"/>
</dbReference>
<dbReference type="InterPro" id="IPR032675">
    <property type="entry name" value="LRR_dom_sf"/>
</dbReference>
<feature type="region of interest" description="Disordered" evidence="4">
    <location>
        <begin position="1209"/>
        <end position="1260"/>
    </location>
</feature>
<dbReference type="SMART" id="SM00369">
    <property type="entry name" value="LRR_TYP"/>
    <property type="match status" value="6"/>
</dbReference>
<dbReference type="SUPFAM" id="SSF52058">
    <property type="entry name" value="L domain-like"/>
    <property type="match status" value="1"/>
</dbReference>
<dbReference type="STRING" id="1169540.A0A0G4H7D4"/>
<accession>A0A0G4H7D4</accession>
<feature type="compositionally biased region" description="Pro residues" evidence="4">
    <location>
        <begin position="2408"/>
        <end position="2423"/>
    </location>
</feature>
<dbReference type="EMBL" id="CDMY01001052">
    <property type="protein sequence ID" value="CEM39805.1"/>
    <property type="molecule type" value="Genomic_DNA"/>
</dbReference>
<feature type="domain" description="Disease resistance R13L4/SHOC-2-like LRR" evidence="7">
    <location>
        <begin position="168"/>
        <end position="357"/>
    </location>
</feature>
<feature type="compositionally biased region" description="Low complexity" evidence="4">
    <location>
        <begin position="2499"/>
        <end position="2514"/>
    </location>
</feature>
<organism evidence="9 10">
    <name type="scientific">Vitrella brassicaformis (strain CCMP3155)</name>
    <dbReference type="NCBI Taxonomy" id="1169540"/>
    <lineage>
        <taxon>Eukaryota</taxon>
        <taxon>Sar</taxon>
        <taxon>Alveolata</taxon>
        <taxon>Colpodellida</taxon>
        <taxon>Vitrellaceae</taxon>
        <taxon>Vitrella</taxon>
    </lineage>
</organism>
<feature type="compositionally biased region" description="Basic and acidic residues" evidence="4">
    <location>
        <begin position="1673"/>
        <end position="1687"/>
    </location>
</feature>
<feature type="compositionally biased region" description="Pro residues" evidence="4">
    <location>
        <begin position="2574"/>
        <end position="2606"/>
    </location>
</feature>
<sequence>MALRIWLVLCVHLWLFPLAIVRGQQSSDAASPSVRAAFPFPFAGLARTLQEDGEDDEDGSASAGGQKLAEGSGYKFLNGRDDCPDCEEDRGALVAIAQALGIPRPQEDKSICEQADLGWAFCIRWDEDGDDNPKEGLMLTFRRGYGTIVKGFDDKPATCGVDEAQIPPELFSLKTIMALFIENCDFVGEIPPEIGNLTHMRWLYLSLLGKLKGEMPPAITKLTELRGLILRNLRIRWRLPDDFGTKLPELRRLEAFQCPYLEGGLPESIGLLSKLNLLVLAHLTSFDGPLPRSFGNMTSLERVSISWTPITGTLDPSIGSLQKLATLRLKYTMISGPLPLLESQLPKLRTLDLEGNQLSGNLPLLSQSPDLKTVKLQGNRNLTGRIPPEWKNLTSLGIIELQDTSLEGSIPEALCEIKSLYDLNIARAGLKGSIPECLGDLANLTTLDLSGNELTGRIPATLGKLQSLWSLKLANNQLKDSIPSSLGNLTALEELDLRGNHLDGAVPPLTNLTNLRYLDVSANKLEEFDGELPAGELREVSASHNSLKEFPRSWRSLGSVQHLKLDHNRIKEWVTWGRHPTDWFVNGEFVVTQLANLRVMLESMDQGPSWDELVSVDISGNPALKADVNAFLLPFSYAQNLRILQASNCGLTGTLVEGGLWAIDKDEDGVPKHRLGFQQLSHLDLSSNKIRAVELPHVVSLNALTTVSLRGNALVHLAPPPRPSAPPGTPSFGIPIPFAGAALQDYSDNPNLRVGGIRRPREKCSKVMSESATFSLRLMETRQLSRRIFGRRELQSPLNNTTIAAHALTPLSANPDGYMPLDTAVECTRLCSSPLRTIRIDPFVSPEALCRCRGGYQGTGNQCDECPVDTFSDPDNTFSDPPRVGACTACPENSSTEGSVRPYDGRDACKCRPGYEPVGSKCTPCKPGYAKWKAGNTPCVSCAEWEADNESNRQCCPSRYRLYHDVASASCRACPRGANCTSPNVTDAFTLPGYWPLTPRSALLDLDTPLSVIRCPFPRSCIAPDVCAEGYGGFACASCSKGWYRDVMRGQLGGPDDGCLECERAWDGVGAALVVVIVGVVVWLLVTVGKRASRWYDQRGSHAVAFIATLRIIANHSFVMGLVTWAVLERDGRAGPDSIVPFWSKEALRGLMGWTGGPPLDALRIHIECLFPVANSPLAYAILWVFLPPILALLYSTIITAPQLKSCLRPAQRGREDENSVTTKKDDGDGDGEGDGEVSAKEMKAPGEESKTTATPTFSPAQVTLATAAETAETPKSRSSGERWDPLKEWVARCKPVWVAVMWVLFPSVLMNLTPLLRCIAFQPTDPNAPWPSPRLMVAPDIACGSLEHLPWLLAGLLGIGIWAVGWLTWGCWTLHQASVAREMHRPELRKAWGLMYLGYRARYWGWECAIKARNLLVIAVTLIPAGLFHDSTVLWVWAAVAILNLSYHWARRPLETPFLPQEKTLQRLQGSAIALWVIALCPALMLTNPSSSAGAVGFAVGVAVVNLLFVTGLLMFAAFQLLMLFASYKAGGSGSKVGRWAWRFSSTPRQSTPQLETGVTLDPESLDLLVMDLRECDEGAKAETQPQAEHDATPPNETTIAAARGRSISRLFRRRKGGSRSSVRDRRKVSAQTQQLMRLAGRLISELGESNPSGRIPAGLLSTLWQRIFDDNKGEEDSGRSREALRHQSTGGDSVSASPSRRNRFGMVRMPSGKEPSDTPMAEASTSPDRREVARRQGTSSTPLLPNMSPSSTVYRQFVRDISTTTTTGQPANKSAPSTLFREEGEVPADDRRLSQSTPITPTSVAGSRCSMSPVNLTADGGLRKSPTPPLQPTGQQDVAGDLAGAATLPPRACKEFRQLTLDFRSVAHQYLMSTLEAQKQQTAVMIDTQKAVQAMAPDAPIIITTEKADADAGCRTSVSVQTQQPGRSGGLAEEQPPQPPPAPPPAAEPSSTSSSTSTARPSPPSRLSSVPSIDSASASPESPISREDGPSRRSSLSTVAVLESSAGPTSAQGVAPPASPARSNKGIRVRKSRSGHFRVRKRDKPARMTSPRQAQVQASRGWEDGVGGILRGGEEWSIYTGADSSEGGESPQAAGAAPLSPSSESASSLASTGSMPASLRRRPSSCASVVVHETIFEDREEEEKAEKEEELERRQSGTQSTLGHGMSNETVVAESTPVVAQLLEAPSCSPTDSMSGMSERDFPRGGRRQPVAEPVAAPSQSDGEEDRPTTPPVSLASSGTRRKSRRRSPDEDLSPSCGHDVPAQPPRPPTRGSSAASMSRSSTPPEGPGQGPGDSYTPAHMWGGGGGGYPFPPPMPYGYQAGGFSPYAYPPGPYHQQTHPGMPPYWAPQYPPSGYGPPAGSQRKKKGSRRKSDAREGGEERGGRQQQQQQPQPPSMGYPPSHHPYMYPPPSYGYGWPPPYPSYFDGPGMPTFGSDDAADEPPPVKRRATPPASKKAGRCISSVDETSAGGGGGGWERRTAGPPAIRTDEVTDPEPPSRQSSVSVSVTSPAVPMATSDPTLPSSASQHQHQQQPPPTALHRSATADGTGSGSSKANRGVGVERSKHERGSAPMPSPHPPPPSPHYPYPPYPPYYGMYQPPPPPPHMMYGAAAAAAGGAGADGYGGDEYESDGPEEDADSDVGSGQE</sequence>
<dbReference type="OrthoDB" id="449430at2759"/>
<feature type="compositionally biased region" description="Basic and acidic residues" evidence="4">
    <location>
        <begin position="1782"/>
        <end position="1795"/>
    </location>
</feature>
<feature type="compositionally biased region" description="Basic and acidic residues" evidence="4">
    <location>
        <begin position="1238"/>
        <end position="1251"/>
    </location>
</feature>
<feature type="compositionally biased region" description="Polar residues" evidence="4">
    <location>
        <begin position="1796"/>
        <end position="1817"/>
    </location>
</feature>
<protein>
    <recommendedName>
        <fullName evidence="11">EGF-like domain-containing protein</fullName>
    </recommendedName>
</protein>
<feature type="compositionally biased region" description="Basic residues" evidence="4">
    <location>
        <begin position="2027"/>
        <end position="2046"/>
    </location>
</feature>
<keyword evidence="10" id="KW-1185">Reference proteome</keyword>
<feature type="compositionally biased region" description="Polar residues" evidence="4">
    <location>
        <begin position="2158"/>
        <end position="2172"/>
    </location>
</feature>
<dbReference type="SUPFAM" id="SSF52047">
    <property type="entry name" value="RNI-like"/>
    <property type="match status" value="1"/>
</dbReference>
<evidence type="ECO:0000256" key="4">
    <source>
        <dbReference type="SAM" id="MobiDB-lite"/>
    </source>
</evidence>
<feature type="compositionally biased region" description="Basic and acidic residues" evidence="4">
    <location>
        <begin position="2561"/>
        <end position="2570"/>
    </location>
</feature>
<evidence type="ECO:0000313" key="10">
    <source>
        <dbReference type="Proteomes" id="UP000041254"/>
    </source>
</evidence>
<evidence type="ECO:0000256" key="1">
    <source>
        <dbReference type="ARBA" id="ARBA00022614"/>
    </source>
</evidence>
<dbReference type="InParanoid" id="A0A0G4H7D4"/>
<feature type="compositionally biased region" description="Polar residues" evidence="4">
    <location>
        <begin position="1763"/>
        <end position="1779"/>
    </location>
</feature>
<gene>
    <name evidence="9" type="ORF">Vbra_19780</name>
</gene>
<dbReference type="InterPro" id="IPR052941">
    <property type="entry name" value="StomDev_PlantInt_Reg"/>
</dbReference>
<dbReference type="SUPFAM" id="SSF57184">
    <property type="entry name" value="Growth factor receptor domain"/>
    <property type="match status" value="1"/>
</dbReference>
<feature type="transmembrane region" description="Helical" evidence="5">
    <location>
        <begin position="1069"/>
        <end position="1089"/>
    </location>
</feature>
<dbReference type="Pfam" id="PF24633">
    <property type="entry name" value="DUF7630"/>
    <property type="match status" value="1"/>
</dbReference>
<feature type="transmembrane region" description="Helical" evidence="5">
    <location>
        <begin position="1297"/>
        <end position="1317"/>
    </location>
</feature>
<dbReference type="InterPro" id="IPR009030">
    <property type="entry name" value="Growth_fac_rcpt_cys_sf"/>
</dbReference>
<feature type="transmembrane region" description="Helical" evidence="5">
    <location>
        <begin position="1352"/>
        <end position="1376"/>
    </location>
</feature>
<evidence type="ECO:0000313" key="9">
    <source>
        <dbReference type="EMBL" id="CEM39805.1"/>
    </source>
</evidence>
<dbReference type="Proteomes" id="UP000041254">
    <property type="component" value="Unassembled WGS sequence"/>
</dbReference>
<feature type="compositionally biased region" description="Polar residues" evidence="4">
    <location>
        <begin position="1688"/>
        <end position="1701"/>
    </location>
</feature>
<dbReference type="PANTHER" id="PTHR48004:SF59">
    <property type="entry name" value="LEUCINE-RICH REPEAT-CONTAINING N-TERMINAL PLANT-TYPE DOMAIN-CONTAINING PROTEIN"/>
    <property type="match status" value="1"/>
</dbReference>
<keyword evidence="2" id="KW-0677">Repeat</keyword>
<evidence type="ECO:0008006" key="11">
    <source>
        <dbReference type="Google" id="ProtNLM"/>
    </source>
</evidence>
<feature type="transmembrane region" description="Helical" evidence="5">
    <location>
        <begin position="1471"/>
        <end position="1488"/>
    </location>
</feature>
<dbReference type="Pfam" id="PF23598">
    <property type="entry name" value="LRR_14"/>
    <property type="match status" value="2"/>
</dbReference>
<proteinExistence type="predicted"/>
<feature type="region of interest" description="Disordered" evidence="4">
    <location>
        <begin position="1910"/>
        <end position="2647"/>
    </location>
</feature>
<evidence type="ECO:0000259" key="7">
    <source>
        <dbReference type="Pfam" id="PF23598"/>
    </source>
</evidence>
<feature type="domain" description="DUF7630" evidence="8">
    <location>
        <begin position="1013"/>
        <end position="1051"/>
    </location>
</feature>
<evidence type="ECO:0000256" key="2">
    <source>
        <dbReference type="ARBA" id="ARBA00022737"/>
    </source>
</evidence>
<dbReference type="Gene3D" id="3.80.10.10">
    <property type="entry name" value="Ribonuclease Inhibitor"/>
    <property type="match status" value="3"/>
</dbReference>
<dbReference type="PANTHER" id="PTHR48004">
    <property type="entry name" value="OS01G0149700 PROTEIN"/>
    <property type="match status" value="1"/>
</dbReference>
<feature type="signal peptide" evidence="6">
    <location>
        <begin position="1"/>
        <end position="23"/>
    </location>
</feature>
<feature type="compositionally biased region" description="Basic and acidic residues" evidence="4">
    <location>
        <begin position="2136"/>
        <end position="2157"/>
    </location>
</feature>
<feature type="region of interest" description="Disordered" evidence="4">
    <location>
        <begin position="1615"/>
        <end position="1634"/>
    </location>
</feature>
<feature type="transmembrane region" description="Helical" evidence="5">
    <location>
        <begin position="1411"/>
        <end position="1429"/>
    </location>
</feature>
<feature type="compositionally biased region" description="Low complexity" evidence="4">
    <location>
        <begin position="1950"/>
        <end position="1982"/>
    </location>
</feature>
<feature type="domain" description="Disease resistance R13L4/SHOC-2-like LRR" evidence="7">
    <location>
        <begin position="396"/>
        <end position="566"/>
    </location>
</feature>
<feature type="compositionally biased region" description="Polar residues" evidence="4">
    <location>
        <begin position="2518"/>
        <end position="2527"/>
    </location>
</feature>